<evidence type="ECO:0000256" key="1">
    <source>
        <dbReference type="ARBA" id="ARBA00001946"/>
    </source>
</evidence>
<dbReference type="SUPFAM" id="SSF55957">
    <property type="entry name" value="Phosphoglucomutase, C-terminal domain"/>
    <property type="match status" value="1"/>
</dbReference>
<keyword evidence="3" id="KW-0597">Phosphoprotein</keyword>
<dbReference type="Pfam" id="PF02878">
    <property type="entry name" value="PGM_PMM_I"/>
    <property type="match status" value="1"/>
</dbReference>
<evidence type="ECO:0000256" key="7">
    <source>
        <dbReference type="SAM" id="MobiDB-lite"/>
    </source>
</evidence>
<name>A0A2S6IEF6_9ACTN</name>
<dbReference type="CDD" id="cd05801">
    <property type="entry name" value="PGM_like3"/>
    <property type="match status" value="1"/>
</dbReference>
<dbReference type="InterPro" id="IPR007138">
    <property type="entry name" value="ABM_dom"/>
</dbReference>
<dbReference type="InterPro" id="IPR005844">
    <property type="entry name" value="A-D-PHexomutase_a/b/a-I"/>
</dbReference>
<dbReference type="InterPro" id="IPR005845">
    <property type="entry name" value="A-D-PHexomutase_a/b/a-II"/>
</dbReference>
<dbReference type="NCBIfam" id="TIGR01132">
    <property type="entry name" value="pgm"/>
    <property type="match status" value="1"/>
</dbReference>
<dbReference type="InterPro" id="IPR005852">
    <property type="entry name" value="PGM_a-D-Glc-sp"/>
</dbReference>
<dbReference type="Gene3D" id="3.30.70.100">
    <property type="match status" value="1"/>
</dbReference>
<dbReference type="Gene3D" id="3.40.120.10">
    <property type="entry name" value="Alpha-D-Glucose-1,6-Bisphosphate, subunit A, domain 3"/>
    <property type="match status" value="3"/>
</dbReference>
<evidence type="ECO:0000256" key="4">
    <source>
        <dbReference type="ARBA" id="ARBA00022723"/>
    </source>
</evidence>
<comment type="caution">
    <text evidence="9">The sequence shown here is derived from an EMBL/GenBank/DDBJ whole genome shotgun (WGS) entry which is preliminary data.</text>
</comment>
<evidence type="ECO:0000259" key="8">
    <source>
        <dbReference type="PROSITE" id="PS51725"/>
    </source>
</evidence>
<dbReference type="Pfam" id="PF02880">
    <property type="entry name" value="PGM_PMM_III"/>
    <property type="match status" value="1"/>
</dbReference>
<keyword evidence="10" id="KW-1185">Reference proteome</keyword>
<dbReference type="Proteomes" id="UP000239485">
    <property type="component" value="Unassembled WGS sequence"/>
</dbReference>
<sequence>MTHPRAGKFAEASDLIDVAHVVTRYYSVTPDPEDVAQRVTFGTSGHRGSSLDGAFNEAHILATTQAIVEYRREQGVDGPLFLGRDTHALSEPAWTSALEVLAANDVTVLVDSTDRYTPTPAISHAILRANRDGAGRVRSSGSGLADGIVVTPSHNPPGDGGFKYNPPSGGPADTDATSWIADRANELLAAGLDGVRRIPFPRARRAAQSYDFLSTYVDDLPSALDLDVIRSSGIRIGADPMGGASVDYWGAIAERHGIDLTVVNPLVDPTWRFMTLDGDGKIRMDCSSPNAMHSLIDRRTEFQISTGNDADADRHGIVTPDWGLLNPNHFLAVAIQYLFSSREGWPADAAVGKTLVSSSLIDRVVSSLGRRLLEVPVGFKWFVPGLLDSSVGFGGEESAGASFLRKDGTVWTTDKDGILLALLASEILARTERTPSELYKELTDRFGDPLYVRSDAPASREQKAALSKLSADQVTATSLAGEAIVAKLTEAPGNGAKLGGLKVVTENAWFAARPSGTEDVYKIYAESFKGGQHLRQVQEEAQALVDGVLSGGGSGGSSTTIPLGSGSAPAPAPAGEPAQEPGQDAPATADQDAPVAGAEEEDSSMPYGLLGSMRTKPGARAEVVAILLEGVGELSAVGCRSYVVGLSTTDEDAIWISEVWENKQAHEDSLQLPSVRDAISRAMPLLTGEFSSEEVSVVGGIGI</sequence>
<dbReference type="PROSITE" id="PS00710">
    <property type="entry name" value="PGM_PMM"/>
    <property type="match status" value="1"/>
</dbReference>
<dbReference type="Pfam" id="PF00408">
    <property type="entry name" value="PGM_PMM_IV"/>
    <property type="match status" value="1"/>
</dbReference>
<dbReference type="AlphaFoldDB" id="A0A2S6IEF6"/>
<evidence type="ECO:0000313" key="10">
    <source>
        <dbReference type="Proteomes" id="UP000239485"/>
    </source>
</evidence>
<feature type="compositionally biased region" description="Low complexity" evidence="7">
    <location>
        <begin position="557"/>
        <end position="596"/>
    </location>
</feature>
<keyword evidence="4" id="KW-0479">Metal-binding</keyword>
<accession>A0A2S6IEF6</accession>
<dbReference type="Gene3D" id="3.30.310.50">
    <property type="entry name" value="Alpha-D-phosphohexomutase, C-terminal domain"/>
    <property type="match status" value="1"/>
</dbReference>
<organism evidence="9 10">
    <name type="scientific">Kineococcus xinjiangensis</name>
    <dbReference type="NCBI Taxonomy" id="512762"/>
    <lineage>
        <taxon>Bacteria</taxon>
        <taxon>Bacillati</taxon>
        <taxon>Actinomycetota</taxon>
        <taxon>Actinomycetes</taxon>
        <taxon>Kineosporiales</taxon>
        <taxon>Kineosporiaceae</taxon>
        <taxon>Kineococcus</taxon>
    </lineage>
</organism>
<dbReference type="OrthoDB" id="9806956at2"/>
<gene>
    <name evidence="9" type="ORF">CLV92_11318</name>
</gene>
<reference evidence="9 10" key="1">
    <citation type="submission" date="2018-02" db="EMBL/GenBank/DDBJ databases">
        <title>Genomic Encyclopedia of Archaeal and Bacterial Type Strains, Phase II (KMG-II): from individual species to whole genera.</title>
        <authorList>
            <person name="Goeker M."/>
        </authorList>
    </citation>
    <scope>NUCLEOTIDE SEQUENCE [LARGE SCALE GENOMIC DNA]</scope>
    <source>
        <strain evidence="9 10">DSM 22857</strain>
    </source>
</reference>
<keyword evidence="5" id="KW-0460">Magnesium</keyword>
<dbReference type="GO" id="GO:0005975">
    <property type="term" value="P:carbohydrate metabolic process"/>
    <property type="evidence" value="ECO:0007669"/>
    <property type="project" value="InterPro"/>
</dbReference>
<dbReference type="InterPro" id="IPR011008">
    <property type="entry name" value="Dimeric_a/b-barrel"/>
</dbReference>
<comment type="similarity">
    <text evidence="2">Belongs to the phosphohexose mutase family.</text>
</comment>
<protein>
    <submittedName>
        <fullName evidence="9">Phosphoglucomutase</fullName>
    </submittedName>
</protein>
<dbReference type="GO" id="GO:0004614">
    <property type="term" value="F:phosphoglucomutase activity"/>
    <property type="evidence" value="ECO:0007669"/>
    <property type="project" value="InterPro"/>
</dbReference>
<dbReference type="InterPro" id="IPR016055">
    <property type="entry name" value="A-D-PHexomutase_a/b/a-I/II/III"/>
</dbReference>
<evidence type="ECO:0000256" key="6">
    <source>
        <dbReference type="ARBA" id="ARBA00023235"/>
    </source>
</evidence>
<feature type="region of interest" description="Disordered" evidence="7">
    <location>
        <begin position="548"/>
        <end position="609"/>
    </location>
</feature>
<evidence type="ECO:0000256" key="2">
    <source>
        <dbReference type="ARBA" id="ARBA00010231"/>
    </source>
</evidence>
<keyword evidence="6" id="KW-0413">Isomerase</keyword>
<comment type="cofactor">
    <cofactor evidence="1">
        <name>Mg(2+)</name>
        <dbReference type="ChEBI" id="CHEBI:18420"/>
    </cofactor>
</comment>
<feature type="domain" description="ABM" evidence="8">
    <location>
        <begin position="607"/>
        <end position="695"/>
    </location>
</feature>
<dbReference type="PROSITE" id="PS51725">
    <property type="entry name" value="ABM"/>
    <property type="match status" value="1"/>
</dbReference>
<dbReference type="EMBL" id="PTJD01000013">
    <property type="protein sequence ID" value="PPK92589.1"/>
    <property type="molecule type" value="Genomic_DNA"/>
</dbReference>
<dbReference type="GO" id="GO:0006166">
    <property type="term" value="P:purine ribonucleoside salvage"/>
    <property type="evidence" value="ECO:0007669"/>
    <property type="project" value="TreeGrafter"/>
</dbReference>
<evidence type="ECO:0000313" key="9">
    <source>
        <dbReference type="EMBL" id="PPK92589.1"/>
    </source>
</evidence>
<proteinExistence type="inferred from homology"/>
<dbReference type="SUPFAM" id="SSF53738">
    <property type="entry name" value="Phosphoglucomutase, first 3 domains"/>
    <property type="match status" value="3"/>
</dbReference>
<dbReference type="SUPFAM" id="SSF54909">
    <property type="entry name" value="Dimeric alpha+beta barrel"/>
    <property type="match status" value="1"/>
</dbReference>
<dbReference type="InterPro" id="IPR016066">
    <property type="entry name" value="A-D-PHexomutase_CS"/>
</dbReference>
<dbReference type="PANTHER" id="PTHR45745">
    <property type="entry name" value="PHOSPHOMANNOMUTASE 45A"/>
    <property type="match status" value="1"/>
</dbReference>
<dbReference type="InterPro" id="IPR005846">
    <property type="entry name" value="A-D-PHexomutase_a/b/a-III"/>
</dbReference>
<dbReference type="GO" id="GO:0008973">
    <property type="term" value="F:phosphopentomutase activity"/>
    <property type="evidence" value="ECO:0007669"/>
    <property type="project" value="TreeGrafter"/>
</dbReference>
<dbReference type="PANTHER" id="PTHR45745:SF1">
    <property type="entry name" value="PHOSPHOGLUCOMUTASE 2B-RELATED"/>
    <property type="match status" value="1"/>
</dbReference>
<dbReference type="Pfam" id="PF02879">
    <property type="entry name" value="PGM_PMM_II"/>
    <property type="match status" value="1"/>
</dbReference>
<evidence type="ECO:0000256" key="3">
    <source>
        <dbReference type="ARBA" id="ARBA00022553"/>
    </source>
</evidence>
<dbReference type="InterPro" id="IPR036900">
    <property type="entry name" value="A-D-PHexomutase_C_sf"/>
</dbReference>
<dbReference type="InterPro" id="IPR005843">
    <property type="entry name" value="A-D-PHexomutase_C"/>
</dbReference>
<dbReference type="GO" id="GO:0000287">
    <property type="term" value="F:magnesium ion binding"/>
    <property type="evidence" value="ECO:0007669"/>
    <property type="project" value="InterPro"/>
</dbReference>
<dbReference type="Pfam" id="PF03992">
    <property type="entry name" value="ABM"/>
    <property type="match status" value="1"/>
</dbReference>
<evidence type="ECO:0000256" key="5">
    <source>
        <dbReference type="ARBA" id="ARBA00022842"/>
    </source>
</evidence>